<proteinExistence type="predicted"/>
<dbReference type="InterPro" id="IPR021345">
    <property type="entry name" value="DUF2961"/>
</dbReference>
<accession>X6P6F0</accession>
<sequence length="343" mass="38937">MQSFTSAIKNGYIEANSETIVFEKTDNTPGVITEQWFTGIFDERTIVLQWLKKTPTLLGIPSGSHTRQARILLCPFFLIIKKKHSEGPFCVFAFLTNWQSPQKKKIASGGLYNTYRIPFLSSIKIGAFCIDLKNNNTKKKICKKITIENWQAGTFWYIVRGVTNYPIILGDLQLPANGRLYLYKNENVELEPDEFIALANISGTAGALFGVTIQANSTDYNYLEACMRVKIDSQTNYQFLSSGTEDFFLSAYYFDRGLYHDDNAGCTFLDGKGAMSAYKFFSRDPILFTKGLQLVWRCGETDDSNGCPTSFNPDGTRRKRTPRVQLANTLVTTYTWVYQYTLN</sequence>
<dbReference type="AlphaFoldDB" id="X6P6F0"/>
<comment type="caution">
    <text evidence="1">The sequence shown here is derived from an EMBL/GenBank/DDBJ whole genome shotgun (WGS) entry which is preliminary data.</text>
</comment>
<gene>
    <name evidence="1" type="ORF">RFI_02989</name>
</gene>
<organism evidence="1 2">
    <name type="scientific">Reticulomyxa filosa</name>
    <dbReference type="NCBI Taxonomy" id="46433"/>
    <lineage>
        <taxon>Eukaryota</taxon>
        <taxon>Sar</taxon>
        <taxon>Rhizaria</taxon>
        <taxon>Retaria</taxon>
        <taxon>Foraminifera</taxon>
        <taxon>Monothalamids</taxon>
        <taxon>Reticulomyxidae</taxon>
        <taxon>Reticulomyxa</taxon>
    </lineage>
</organism>
<dbReference type="Proteomes" id="UP000023152">
    <property type="component" value="Unassembled WGS sequence"/>
</dbReference>
<dbReference type="Gene3D" id="2.60.120.1390">
    <property type="match status" value="1"/>
</dbReference>
<evidence type="ECO:0000313" key="2">
    <source>
        <dbReference type="Proteomes" id="UP000023152"/>
    </source>
</evidence>
<protein>
    <submittedName>
        <fullName evidence="1">Uncharacterized protein</fullName>
    </submittedName>
</protein>
<evidence type="ECO:0000313" key="1">
    <source>
        <dbReference type="EMBL" id="ETO34105.1"/>
    </source>
</evidence>
<dbReference type="OrthoDB" id="9970989at2759"/>
<reference evidence="1 2" key="1">
    <citation type="journal article" date="2013" name="Curr. Biol.">
        <title>The Genome of the Foraminiferan Reticulomyxa filosa.</title>
        <authorList>
            <person name="Glockner G."/>
            <person name="Hulsmann N."/>
            <person name="Schleicher M."/>
            <person name="Noegel A.A."/>
            <person name="Eichinger L."/>
            <person name="Gallinger C."/>
            <person name="Pawlowski J."/>
            <person name="Sierra R."/>
            <person name="Euteneuer U."/>
            <person name="Pillet L."/>
            <person name="Moustafa A."/>
            <person name="Platzer M."/>
            <person name="Groth M."/>
            <person name="Szafranski K."/>
            <person name="Schliwa M."/>
        </authorList>
    </citation>
    <scope>NUCLEOTIDE SEQUENCE [LARGE SCALE GENOMIC DNA]</scope>
</reference>
<keyword evidence="2" id="KW-1185">Reference proteome</keyword>
<dbReference type="EMBL" id="ASPP01002874">
    <property type="protein sequence ID" value="ETO34105.1"/>
    <property type="molecule type" value="Genomic_DNA"/>
</dbReference>
<dbReference type="Pfam" id="PF11175">
    <property type="entry name" value="DUF2961"/>
    <property type="match status" value="1"/>
</dbReference>
<name>X6P6F0_RETFI</name>